<feature type="domain" description="DUF6546" evidence="1">
    <location>
        <begin position="345"/>
        <end position="440"/>
    </location>
</feature>
<proteinExistence type="predicted"/>
<reference evidence="2" key="1">
    <citation type="journal article" date="2021" name="Mol. Plant Microbe Interact.">
        <title>Complete Genome Sequence of the Plant-Pathogenic Fungus Colletotrichum lupini.</title>
        <authorList>
            <person name="Baroncelli R."/>
            <person name="Pensec F."/>
            <person name="Da Lio D."/>
            <person name="Boufleur T."/>
            <person name="Vicente I."/>
            <person name="Sarrocco S."/>
            <person name="Picot A."/>
            <person name="Baraldi E."/>
            <person name="Sukno S."/>
            <person name="Thon M."/>
            <person name="Le Floch G."/>
        </authorList>
    </citation>
    <scope>NUCLEOTIDE SEQUENCE</scope>
    <source>
        <strain evidence="2">IMI 504893</strain>
    </source>
</reference>
<name>A0A9Q8WL22_9PEZI</name>
<dbReference type="GeneID" id="73346661"/>
<organism evidence="2 3">
    <name type="scientific">Colletotrichum lupini</name>
    <dbReference type="NCBI Taxonomy" id="145971"/>
    <lineage>
        <taxon>Eukaryota</taxon>
        <taxon>Fungi</taxon>
        <taxon>Dikarya</taxon>
        <taxon>Ascomycota</taxon>
        <taxon>Pezizomycotina</taxon>
        <taxon>Sordariomycetes</taxon>
        <taxon>Hypocreomycetidae</taxon>
        <taxon>Glomerellales</taxon>
        <taxon>Glomerellaceae</taxon>
        <taxon>Colletotrichum</taxon>
        <taxon>Colletotrichum acutatum species complex</taxon>
    </lineage>
</organism>
<accession>A0A9Q8WL22</accession>
<dbReference type="Pfam" id="PF20183">
    <property type="entry name" value="DUF6546"/>
    <property type="match status" value="1"/>
</dbReference>
<evidence type="ECO:0000259" key="1">
    <source>
        <dbReference type="Pfam" id="PF20183"/>
    </source>
</evidence>
<sequence length="495" mass="55386">MAMSPMNYIDWDSRHISSIHISKDISGYHTGSLAMKALPRPGMPHRLAAATVRTRNITNFFSSSNSVPNTASHSLTGPYPKMEGKHERREAMSGVFTARVASSDLKACRNAHGSPITPSRGIAGYASVSKDWQDYFERSTCKAPGGAAMSGTSGFALRSLSPKRMARLYRGINHGAHLLQLRCIYGILWRHGKYNNNTPKDDVDHYSSILRPGLLRRMMRPNPSVTRAYSGLPTWVKVKVSRCIPELPRPFSRTMSSLAVYGYRSCKSLPSFFCGGQINATSDRILWIKSSRVFLAQWKFILRGGGFAADMCRHGLPPSLKKFAILHGGSSTPYFARVFYRGVEVEELVSSMVQGCLLVEHLALCFIIDADDFLNNAPNLPKPKTLTLNADMFLGESGDIDEAIERRTKIKTLLFSLAALAACWMPKLELMEIWNGRDRQVSIPLQAWEATARMHARDDLRKSVIRLPDGPYTYYGSVVPHLDSKEHFLHEHNRH</sequence>
<keyword evidence="3" id="KW-1185">Reference proteome</keyword>
<evidence type="ECO:0000313" key="2">
    <source>
        <dbReference type="EMBL" id="UQC87186.1"/>
    </source>
</evidence>
<dbReference type="RefSeq" id="XP_049148797.1">
    <property type="nucleotide sequence ID" value="XM_049291651.1"/>
</dbReference>
<dbReference type="Proteomes" id="UP000830671">
    <property type="component" value="Chromosome 6"/>
</dbReference>
<dbReference type="KEGG" id="clup:CLUP02_12688"/>
<dbReference type="InterPro" id="IPR046676">
    <property type="entry name" value="DUF6546"/>
</dbReference>
<gene>
    <name evidence="2" type="ORF">CLUP02_12688</name>
</gene>
<protein>
    <recommendedName>
        <fullName evidence="1">DUF6546 domain-containing protein</fullName>
    </recommendedName>
</protein>
<evidence type="ECO:0000313" key="3">
    <source>
        <dbReference type="Proteomes" id="UP000830671"/>
    </source>
</evidence>
<dbReference type="EMBL" id="CP019478">
    <property type="protein sequence ID" value="UQC87186.1"/>
    <property type="molecule type" value="Genomic_DNA"/>
</dbReference>
<dbReference type="AlphaFoldDB" id="A0A9Q8WL22"/>